<accession>A0A6N7Z807</accession>
<sequence>MTTEPLRDETQSAARMGVDIGGTFTDVAVVDVNGRLRIGKTLTTPHREEEGVVAAISQSGTALDEIDVLVHGTTLVINALVERRGAKLALVTTLGFRDVYLMGLGNRAENFNIFYRRDEPLVPRHLVYEVDERVDASGNVVRALPTGSISELAERLRNDEVEAVAIAFLNSYAFPHHEEEMAAALAAELPGIYITTSSRVSRVWREYERFSTSVANAYVGPVIDRYFTAIEQALGDMDFRAAFVVLDSNGGALSIPAVKQFPVRLLESGPVGGVLGTRDVAQALALDHVISFDMGGTTAKSALVENGNFGSIDVSWPVGYATGYPVQAPCVDIVEVGAGGGSIAWVDESGRLRVGPRSAGADPGPACYGNGGIDLTVTDANVYCGRLQRDFFLGSIEIHPELAAAAVERVADKVNMDPLRLALGVLRLANLSMAEVVRRQSVVRGRDPQLLTMVGFGGAGPLHACDVAMEVGVPRVIIPVCPGHFSALGMLNADIRFDRADIVHESLDDFDCATVNARLREIGANLTSVVDDHVGAAGDPVFDYALALRYQGQEHTLHIPAPRFGLRIDPDDMKYFRQSFEAEHRIRYRHDHSDSVVEAVGVSVGVRRALPQVRLASVPSYGGAGQSEERLVHFTSDGGHLTAFVERGSLREGDKVQGPAVVYEEGANIVIPPGAVAVVLAGGHLDIDLVGGDKQ</sequence>
<dbReference type="Gene3D" id="3.30.420.40">
    <property type="match status" value="1"/>
</dbReference>
<dbReference type="Pfam" id="PF05378">
    <property type="entry name" value="Hydant_A_N"/>
    <property type="match status" value="1"/>
</dbReference>
<dbReference type="GO" id="GO:0006749">
    <property type="term" value="P:glutathione metabolic process"/>
    <property type="evidence" value="ECO:0007669"/>
    <property type="project" value="TreeGrafter"/>
</dbReference>
<dbReference type="Pfam" id="PF01968">
    <property type="entry name" value="Hydantoinase_A"/>
    <property type="match status" value="1"/>
</dbReference>
<feature type="domain" description="Hydantoinase A/oxoprolinase" evidence="1">
    <location>
        <begin position="209"/>
        <end position="498"/>
    </location>
</feature>
<protein>
    <submittedName>
        <fullName evidence="3">Hydantoinase/oxoprolinase family protein</fullName>
    </submittedName>
</protein>
<proteinExistence type="predicted"/>
<dbReference type="InterPro" id="IPR045079">
    <property type="entry name" value="Oxoprolinase-like"/>
</dbReference>
<dbReference type="InterPro" id="IPR008040">
    <property type="entry name" value="Hydant_A_N"/>
</dbReference>
<dbReference type="PANTHER" id="PTHR11365">
    <property type="entry name" value="5-OXOPROLINASE RELATED"/>
    <property type="match status" value="1"/>
</dbReference>
<dbReference type="AlphaFoldDB" id="A0A6N7Z807"/>
<dbReference type="PANTHER" id="PTHR11365:SF23">
    <property type="entry name" value="HYPOTHETICAL 5-OXOPROLINASE (EUROFUNG)-RELATED"/>
    <property type="match status" value="1"/>
</dbReference>
<dbReference type="InterPro" id="IPR043129">
    <property type="entry name" value="ATPase_NBD"/>
</dbReference>
<dbReference type="EMBL" id="WMBA01000048">
    <property type="protein sequence ID" value="MTD57430.1"/>
    <property type="molecule type" value="Genomic_DNA"/>
</dbReference>
<dbReference type="Proteomes" id="UP000440096">
    <property type="component" value="Unassembled WGS sequence"/>
</dbReference>
<reference evidence="3 4" key="1">
    <citation type="submission" date="2019-11" db="EMBL/GenBank/DDBJ databases">
        <title>Draft genome of Amycolatopsis RM579.</title>
        <authorList>
            <person name="Duangmal K."/>
            <person name="Mingma R."/>
        </authorList>
    </citation>
    <scope>NUCLEOTIDE SEQUENCE [LARGE SCALE GENOMIC DNA]</scope>
    <source>
        <strain evidence="3 4">RM579</strain>
    </source>
</reference>
<organism evidence="3 4">
    <name type="scientific">Amycolatopsis pithecellobii</name>
    <dbReference type="NCBI Taxonomy" id="664692"/>
    <lineage>
        <taxon>Bacteria</taxon>
        <taxon>Bacillati</taxon>
        <taxon>Actinomycetota</taxon>
        <taxon>Actinomycetes</taxon>
        <taxon>Pseudonocardiales</taxon>
        <taxon>Pseudonocardiaceae</taxon>
        <taxon>Amycolatopsis</taxon>
    </lineage>
</organism>
<dbReference type="InterPro" id="IPR002821">
    <property type="entry name" value="Hydantoinase_A"/>
</dbReference>
<feature type="domain" description="Hydantoinase/oxoprolinase N-terminal" evidence="2">
    <location>
        <begin position="15"/>
        <end position="186"/>
    </location>
</feature>
<dbReference type="GO" id="GO:0017168">
    <property type="term" value="F:5-oxoprolinase (ATP-hydrolyzing) activity"/>
    <property type="evidence" value="ECO:0007669"/>
    <property type="project" value="TreeGrafter"/>
</dbReference>
<evidence type="ECO:0000259" key="2">
    <source>
        <dbReference type="Pfam" id="PF05378"/>
    </source>
</evidence>
<dbReference type="OrthoDB" id="9768323at2"/>
<evidence type="ECO:0000259" key="1">
    <source>
        <dbReference type="Pfam" id="PF01968"/>
    </source>
</evidence>
<evidence type="ECO:0000313" key="3">
    <source>
        <dbReference type="EMBL" id="MTD57430.1"/>
    </source>
</evidence>
<dbReference type="GO" id="GO:0005829">
    <property type="term" value="C:cytosol"/>
    <property type="evidence" value="ECO:0007669"/>
    <property type="project" value="TreeGrafter"/>
</dbReference>
<dbReference type="SUPFAM" id="SSF53067">
    <property type="entry name" value="Actin-like ATPase domain"/>
    <property type="match status" value="1"/>
</dbReference>
<name>A0A6N7Z807_9PSEU</name>
<gene>
    <name evidence="3" type="ORF">GKO32_26170</name>
</gene>
<comment type="caution">
    <text evidence="3">The sequence shown here is derived from an EMBL/GenBank/DDBJ whole genome shotgun (WGS) entry which is preliminary data.</text>
</comment>
<evidence type="ECO:0000313" key="4">
    <source>
        <dbReference type="Proteomes" id="UP000440096"/>
    </source>
</evidence>
<keyword evidence="4" id="KW-1185">Reference proteome</keyword>
<dbReference type="RefSeq" id="WP_154759561.1">
    <property type="nucleotide sequence ID" value="NZ_WMBA01000048.1"/>
</dbReference>